<dbReference type="Pfam" id="PF02615">
    <property type="entry name" value="Ldh_2"/>
    <property type="match status" value="1"/>
</dbReference>
<proteinExistence type="inferred from homology"/>
<dbReference type="InterPro" id="IPR043143">
    <property type="entry name" value="Mal/L-sulf/L-lact_DH-like_NADP"/>
</dbReference>
<evidence type="ECO:0000313" key="4">
    <source>
        <dbReference type="Proteomes" id="UP001187682"/>
    </source>
</evidence>
<dbReference type="InterPro" id="IPR036111">
    <property type="entry name" value="Mal/L-sulfo/L-lacto_DH-like_sf"/>
</dbReference>
<evidence type="ECO:0000256" key="1">
    <source>
        <dbReference type="ARBA" id="ARBA00006056"/>
    </source>
</evidence>
<evidence type="ECO:0000313" key="3">
    <source>
        <dbReference type="EMBL" id="SPO06766.1"/>
    </source>
</evidence>
<dbReference type="GO" id="GO:0016491">
    <property type="term" value="F:oxidoreductase activity"/>
    <property type="evidence" value="ECO:0007669"/>
    <property type="project" value="UniProtKB-KW"/>
</dbReference>
<dbReference type="SUPFAM" id="SSF89733">
    <property type="entry name" value="L-sulfolactate dehydrogenase-like"/>
    <property type="match status" value="1"/>
</dbReference>
<comment type="similarity">
    <text evidence="1">Belongs to the LDH2/MDH2 oxidoreductase family.</text>
</comment>
<dbReference type="PANTHER" id="PTHR11091">
    <property type="entry name" value="OXIDOREDUCTASE-RELATED"/>
    <property type="match status" value="1"/>
</dbReference>
<keyword evidence="4" id="KW-1185">Reference proteome</keyword>
<name>A0AAE8SZB8_9PEZI</name>
<gene>
    <name evidence="3" type="ORF">DNG_09460</name>
</gene>
<dbReference type="Gene3D" id="1.10.1530.10">
    <property type="match status" value="1"/>
</dbReference>
<organism evidence="3 4">
    <name type="scientific">Cephalotrichum gorgonifer</name>
    <dbReference type="NCBI Taxonomy" id="2041049"/>
    <lineage>
        <taxon>Eukaryota</taxon>
        <taxon>Fungi</taxon>
        <taxon>Dikarya</taxon>
        <taxon>Ascomycota</taxon>
        <taxon>Pezizomycotina</taxon>
        <taxon>Sordariomycetes</taxon>
        <taxon>Hypocreomycetidae</taxon>
        <taxon>Microascales</taxon>
        <taxon>Microascaceae</taxon>
        <taxon>Cephalotrichum</taxon>
    </lineage>
</organism>
<dbReference type="AlphaFoldDB" id="A0AAE8SZB8"/>
<reference evidence="3" key="1">
    <citation type="submission" date="2018-03" db="EMBL/GenBank/DDBJ databases">
        <authorList>
            <person name="Guldener U."/>
        </authorList>
    </citation>
    <scope>NUCLEOTIDE SEQUENCE</scope>
</reference>
<dbReference type="InterPro" id="IPR043144">
    <property type="entry name" value="Mal/L-sulf/L-lact_DH-like_ah"/>
</dbReference>
<dbReference type="PANTHER" id="PTHR11091:SF0">
    <property type="entry name" value="MALATE DEHYDROGENASE"/>
    <property type="match status" value="1"/>
</dbReference>
<comment type="caution">
    <text evidence="3">The sequence shown here is derived from an EMBL/GenBank/DDBJ whole genome shotgun (WGS) entry which is preliminary data.</text>
</comment>
<sequence length="374" mass="39794">MDSQTPTVNITPSSAEALAKAILVSHGVPDDRASLVASSLLLADLRGVDTHGINRLPGYIARLTAGVVDPAPTLAFETKTPVMALLDAKNTFGFVAGCLAIDKCIEMASVFGMGMVSVKRSNHYGMGATYVLRAMQEGYACFAYTNASRAMPPWGGAEALLGTSPFAVGVPGGQAGDFVLDMSPCVAARGKIRKAARRGERIPEGYALDKEGHQTVDPVAALDGGVVLPIGGPKGSGLAMVMDIFAGVMSGSAFAGGVNDQYKEMIKPQDVGHWFLVFRPDVFLDGGMEEFKQRMDILVRAVRSCKKAQGFERIYVGGEIEAAMEKRRRTEGIPLTQGEIDSLHKLADESSVCERLERIQHTNGFGPRKLNGGD</sequence>
<protein>
    <submittedName>
        <fullName evidence="3">Related to malate/L-lactate dehydrogenase</fullName>
    </submittedName>
</protein>
<evidence type="ECO:0000256" key="2">
    <source>
        <dbReference type="ARBA" id="ARBA00023002"/>
    </source>
</evidence>
<accession>A0AAE8SZB8</accession>
<dbReference type="EMBL" id="ONZQ02000017">
    <property type="protein sequence ID" value="SPO06766.1"/>
    <property type="molecule type" value="Genomic_DNA"/>
</dbReference>
<dbReference type="Gene3D" id="3.30.1370.60">
    <property type="entry name" value="Hypothetical oxidoreductase yiak, domain 2"/>
    <property type="match status" value="1"/>
</dbReference>
<keyword evidence="2" id="KW-0560">Oxidoreductase</keyword>
<dbReference type="InterPro" id="IPR003767">
    <property type="entry name" value="Malate/L-lactate_DH-like"/>
</dbReference>
<dbReference type="Proteomes" id="UP001187682">
    <property type="component" value="Unassembled WGS sequence"/>
</dbReference>